<dbReference type="EMBL" id="LUKN01001068">
    <property type="protein sequence ID" value="OAR01602.1"/>
    <property type="molecule type" value="Genomic_DNA"/>
</dbReference>
<evidence type="ECO:0000313" key="3">
    <source>
        <dbReference type="EMBL" id="OAR01602.1"/>
    </source>
</evidence>
<dbReference type="SUPFAM" id="SSF49899">
    <property type="entry name" value="Concanavalin A-like lectins/glucanases"/>
    <property type="match status" value="1"/>
</dbReference>
<dbReference type="InterPro" id="IPR013320">
    <property type="entry name" value="ConA-like_dom_sf"/>
</dbReference>
<dbReference type="PANTHER" id="PTHR10963:SF24">
    <property type="entry name" value="GLYCOSIDASE C21B10.07-RELATED"/>
    <property type="match status" value="1"/>
</dbReference>
<reference evidence="3 4" key="1">
    <citation type="submission" date="2016-03" db="EMBL/GenBank/DDBJ databases">
        <title>Fine-scale spatial genetic structure of a fungal parasite of coffee scale insects.</title>
        <authorList>
            <person name="Jackson D."/>
            <person name="Zemenick K.A."/>
            <person name="Malloure B."/>
            <person name="Quandt C.A."/>
            <person name="James T.Y."/>
        </authorList>
    </citation>
    <scope>NUCLEOTIDE SEQUENCE [LARGE SCALE GENOMIC DNA]</scope>
    <source>
        <strain evidence="3 4">UM487</strain>
    </source>
</reference>
<organism evidence="3 4">
    <name type="scientific">Cordyceps confragosa</name>
    <name type="common">Lecanicillium lecanii</name>
    <dbReference type="NCBI Taxonomy" id="2714763"/>
    <lineage>
        <taxon>Eukaryota</taxon>
        <taxon>Fungi</taxon>
        <taxon>Dikarya</taxon>
        <taxon>Ascomycota</taxon>
        <taxon>Pezizomycotina</taxon>
        <taxon>Sordariomycetes</taxon>
        <taxon>Hypocreomycetidae</taxon>
        <taxon>Hypocreales</taxon>
        <taxon>Cordycipitaceae</taxon>
        <taxon>Akanthomyces</taxon>
    </lineage>
</organism>
<evidence type="ECO:0000259" key="2">
    <source>
        <dbReference type="PROSITE" id="PS51762"/>
    </source>
</evidence>
<proteinExistence type="predicted"/>
<evidence type="ECO:0000256" key="1">
    <source>
        <dbReference type="SAM" id="SignalP"/>
    </source>
</evidence>
<dbReference type="Proteomes" id="UP000243081">
    <property type="component" value="Unassembled WGS sequence"/>
</dbReference>
<protein>
    <recommendedName>
        <fullName evidence="2">GH16 domain-containing protein</fullName>
    </recommendedName>
</protein>
<dbReference type="CDD" id="cd02181">
    <property type="entry name" value="GH16_fungal_Lam16A_glucanase"/>
    <property type="match status" value="1"/>
</dbReference>
<feature type="signal peptide" evidence="1">
    <location>
        <begin position="1"/>
        <end position="18"/>
    </location>
</feature>
<feature type="domain" description="GH16" evidence="2">
    <location>
        <begin position="26"/>
        <end position="290"/>
    </location>
</feature>
<accession>A0A179II96</accession>
<dbReference type="AlphaFoldDB" id="A0A179II96"/>
<dbReference type="GO" id="GO:0009251">
    <property type="term" value="P:glucan catabolic process"/>
    <property type="evidence" value="ECO:0007669"/>
    <property type="project" value="TreeGrafter"/>
</dbReference>
<dbReference type="Pfam" id="PF26113">
    <property type="entry name" value="GH16_XgeA"/>
    <property type="match status" value="1"/>
</dbReference>
<dbReference type="OrthoDB" id="192832at2759"/>
<feature type="chain" id="PRO_5008104552" description="GH16 domain-containing protein" evidence="1">
    <location>
        <begin position="19"/>
        <end position="354"/>
    </location>
</feature>
<comment type="caution">
    <text evidence="3">The sequence shown here is derived from an EMBL/GenBank/DDBJ whole genome shotgun (WGS) entry which is preliminary data.</text>
</comment>
<keyword evidence="1" id="KW-0732">Signal</keyword>
<keyword evidence="4" id="KW-1185">Reference proteome</keyword>
<name>A0A179II96_CORDF</name>
<dbReference type="PROSITE" id="PS51762">
    <property type="entry name" value="GH16_2"/>
    <property type="match status" value="1"/>
</dbReference>
<dbReference type="Gene3D" id="2.60.120.200">
    <property type="match status" value="1"/>
</dbReference>
<sequence>MGRIFLCFALSAIGFASASSQYTLVESYDNTNFFEKFNFIESNYSTGNYNDVDPTQGYINYRNRADAAKLGLIATQGTEMFLGVNHRDIMDPKGKGRDSVRLESKQLYDYGLFISEFTHMPKPACGVWPAFWTFGDPWPVKGEMDIYENWNLAEYNWMTLHTGNSTLVGNCTINQKDMSNPVIAKNCDVTFQDATQSLNQACSTQESQGQWGSRSGGVYAMEWTSAHVRLWSWSRSSTPTDVKLRKPNPESWGTPHFFAGGSSCDIDNHLSSQKLVLNIDFCGVAAGNPAIWGQLCRNTTGYENCTDYVAKNPDDFADAFWKVKAIDIYQLASNGTRNAARHSKKLLHDARHHH</sequence>
<dbReference type="InterPro" id="IPR000757">
    <property type="entry name" value="Beta-glucanase-like"/>
</dbReference>
<gene>
    <name evidence="3" type="ORF">LLEC1_00460</name>
</gene>
<dbReference type="OMA" id="IQDIRYF"/>
<dbReference type="InterPro" id="IPR050546">
    <property type="entry name" value="Glycosyl_Hydrlase_16"/>
</dbReference>
<dbReference type="GO" id="GO:0004553">
    <property type="term" value="F:hydrolase activity, hydrolyzing O-glycosyl compounds"/>
    <property type="evidence" value="ECO:0007669"/>
    <property type="project" value="InterPro"/>
</dbReference>
<evidence type="ECO:0000313" key="4">
    <source>
        <dbReference type="Proteomes" id="UP000243081"/>
    </source>
</evidence>
<dbReference type="PANTHER" id="PTHR10963">
    <property type="entry name" value="GLYCOSYL HYDROLASE-RELATED"/>
    <property type="match status" value="1"/>
</dbReference>